<sequence length="146" mass="14928">MDSLSLDQARTMLRGVFAKSAELQLKPLACVVLDAGGILIAYERQDGSSNLRFEIARGKAYGALGVGVSSRAIATMANERPVFVQSLIDASNGRVVPAAGGLLVRDASGRVLGAVGVTGDTSDNDERCAAAGIEAAGLLTDPVPNA</sequence>
<accession>A0A8S8XFC3</accession>
<dbReference type="SUPFAM" id="SSF143744">
    <property type="entry name" value="GlcG-like"/>
    <property type="match status" value="1"/>
</dbReference>
<organism evidence="1 2">
    <name type="scientific">Roseiterribacter gracilis</name>
    <dbReference type="NCBI Taxonomy" id="2812848"/>
    <lineage>
        <taxon>Bacteria</taxon>
        <taxon>Pseudomonadati</taxon>
        <taxon>Pseudomonadota</taxon>
        <taxon>Alphaproteobacteria</taxon>
        <taxon>Rhodospirillales</taxon>
        <taxon>Roseiterribacteraceae</taxon>
        <taxon>Roseiterribacter</taxon>
    </lineage>
</organism>
<protein>
    <recommendedName>
        <fullName evidence="3">GlcG protein</fullName>
    </recommendedName>
</protein>
<name>A0A8S8XFC3_9PROT</name>
<dbReference type="PANTHER" id="PTHR34309:SF10">
    <property type="entry name" value="SLR1406 PROTEIN"/>
    <property type="match status" value="1"/>
</dbReference>
<dbReference type="Proteomes" id="UP000681075">
    <property type="component" value="Unassembled WGS sequence"/>
</dbReference>
<dbReference type="AlphaFoldDB" id="A0A8S8XFC3"/>
<gene>
    <name evidence="1" type="ORF">TMPK1_23440</name>
</gene>
<keyword evidence="2" id="KW-1185">Reference proteome</keyword>
<comment type="caution">
    <text evidence="1">The sequence shown here is derived from an EMBL/GenBank/DDBJ whole genome shotgun (WGS) entry which is preliminary data.</text>
</comment>
<dbReference type="Gene3D" id="3.30.450.150">
    <property type="entry name" value="Haem-degrading domain"/>
    <property type="match status" value="1"/>
</dbReference>
<dbReference type="PANTHER" id="PTHR34309">
    <property type="entry name" value="SLR1406 PROTEIN"/>
    <property type="match status" value="1"/>
</dbReference>
<evidence type="ECO:0000313" key="2">
    <source>
        <dbReference type="Proteomes" id="UP000681075"/>
    </source>
</evidence>
<evidence type="ECO:0000313" key="1">
    <source>
        <dbReference type="EMBL" id="GIL40107.1"/>
    </source>
</evidence>
<evidence type="ECO:0008006" key="3">
    <source>
        <dbReference type="Google" id="ProtNLM"/>
    </source>
</evidence>
<dbReference type="EMBL" id="BOPV01000001">
    <property type="protein sequence ID" value="GIL40107.1"/>
    <property type="molecule type" value="Genomic_DNA"/>
</dbReference>
<reference evidence="1" key="1">
    <citation type="submission" date="2021-02" db="EMBL/GenBank/DDBJ databases">
        <title>Genome sequence of Rhodospirillales sp. strain TMPK1 isolated from soil.</title>
        <authorList>
            <person name="Nakai R."/>
            <person name="Kusada H."/>
            <person name="Tamaki H."/>
        </authorList>
    </citation>
    <scope>NUCLEOTIDE SEQUENCE</scope>
    <source>
        <strain evidence="1">TMPK1</strain>
    </source>
</reference>
<proteinExistence type="predicted"/>
<dbReference type="InterPro" id="IPR038084">
    <property type="entry name" value="PduO/GlcC-like_sf"/>
</dbReference>
<dbReference type="InterPro" id="IPR052517">
    <property type="entry name" value="GlcG_carb_metab_protein"/>
</dbReference>
<dbReference type="InterPro" id="IPR005624">
    <property type="entry name" value="PduO/GlcC-like"/>
</dbReference>
<dbReference type="Pfam" id="PF03928">
    <property type="entry name" value="HbpS-like"/>
    <property type="match status" value="1"/>
</dbReference>
<dbReference type="RefSeq" id="WP_420243216.1">
    <property type="nucleotide sequence ID" value="NZ_BOPV01000001.1"/>
</dbReference>